<proteinExistence type="inferred from homology"/>
<feature type="transmembrane region" description="Helical" evidence="7">
    <location>
        <begin position="141"/>
        <end position="159"/>
    </location>
</feature>
<dbReference type="InterPro" id="IPR022764">
    <property type="entry name" value="Peptidase_S54_rhomboid_dom"/>
</dbReference>
<comment type="subcellular location">
    <subcellularLocation>
        <location evidence="1">Membrane</location>
        <topology evidence="1">Multi-pass membrane protein</topology>
    </subcellularLocation>
</comment>
<name>A0A7W6F730_9HYPH</name>
<evidence type="ECO:0000256" key="7">
    <source>
        <dbReference type="SAM" id="Phobius"/>
    </source>
</evidence>
<evidence type="ECO:0000256" key="1">
    <source>
        <dbReference type="ARBA" id="ARBA00004141"/>
    </source>
</evidence>
<feature type="transmembrane region" description="Helical" evidence="7">
    <location>
        <begin position="110"/>
        <end position="129"/>
    </location>
</feature>
<reference evidence="9" key="4">
    <citation type="submission" date="2023-01" db="EMBL/GenBank/DDBJ databases">
        <title>Draft genome sequence of Methylobacterium brachythecii strain NBRC 107710.</title>
        <authorList>
            <person name="Sun Q."/>
            <person name="Mori K."/>
        </authorList>
    </citation>
    <scope>NUCLEOTIDE SEQUENCE</scope>
    <source>
        <strain evidence="9">NBRC 107710</strain>
    </source>
</reference>
<reference evidence="9" key="1">
    <citation type="journal article" date="2014" name="Int. J. Syst. Evol. Microbiol.">
        <title>Complete genome of a new Firmicutes species belonging to the dominant human colonic microbiota ('Ruminococcus bicirculans') reveals two chromosomes and a selective capacity to utilize plant glucans.</title>
        <authorList>
            <consortium name="NISC Comparative Sequencing Program"/>
            <person name="Wegmann U."/>
            <person name="Louis P."/>
            <person name="Goesmann A."/>
            <person name="Henrissat B."/>
            <person name="Duncan S.H."/>
            <person name="Flint H.J."/>
        </authorList>
    </citation>
    <scope>NUCLEOTIDE SEQUENCE</scope>
    <source>
        <strain evidence="9">NBRC 107710</strain>
    </source>
</reference>
<dbReference type="EMBL" id="BSPG01000039">
    <property type="protein sequence ID" value="GLS46337.1"/>
    <property type="molecule type" value="Genomic_DNA"/>
</dbReference>
<comment type="similarity">
    <text evidence="2">Belongs to the peptidase S54 family.</text>
</comment>
<organism evidence="10 11">
    <name type="scientific">Methylobacterium brachythecii</name>
    <dbReference type="NCBI Taxonomy" id="1176177"/>
    <lineage>
        <taxon>Bacteria</taxon>
        <taxon>Pseudomonadati</taxon>
        <taxon>Pseudomonadota</taxon>
        <taxon>Alphaproteobacteria</taxon>
        <taxon>Hyphomicrobiales</taxon>
        <taxon>Methylobacteriaceae</taxon>
        <taxon>Methylobacterium</taxon>
    </lineage>
</organism>
<dbReference type="GO" id="GO:0016020">
    <property type="term" value="C:membrane"/>
    <property type="evidence" value="ECO:0007669"/>
    <property type="project" value="UniProtKB-SubCell"/>
</dbReference>
<dbReference type="SUPFAM" id="SSF144091">
    <property type="entry name" value="Rhomboid-like"/>
    <property type="match status" value="1"/>
</dbReference>
<feature type="transmembrane region" description="Helical" evidence="7">
    <location>
        <begin position="218"/>
        <end position="240"/>
    </location>
</feature>
<dbReference type="RefSeq" id="WP_183505443.1">
    <property type="nucleotide sequence ID" value="NZ_BSPG01000039.1"/>
</dbReference>
<feature type="transmembrane region" description="Helical" evidence="7">
    <location>
        <begin position="15"/>
        <end position="35"/>
    </location>
</feature>
<reference evidence="10 11" key="3">
    <citation type="submission" date="2020-08" db="EMBL/GenBank/DDBJ databases">
        <title>Genomic Encyclopedia of Type Strains, Phase IV (KMG-IV): sequencing the most valuable type-strain genomes for metagenomic binning, comparative biology and taxonomic classification.</title>
        <authorList>
            <person name="Goeker M."/>
        </authorList>
    </citation>
    <scope>NUCLEOTIDE SEQUENCE [LARGE SCALE GENOMIC DNA]</scope>
    <source>
        <strain evidence="10 11">DSM 24105</strain>
    </source>
</reference>
<feature type="transmembrane region" description="Helical" evidence="7">
    <location>
        <begin position="165"/>
        <end position="186"/>
    </location>
</feature>
<evidence type="ECO:0000256" key="5">
    <source>
        <dbReference type="ARBA" id="ARBA00022989"/>
    </source>
</evidence>
<dbReference type="GO" id="GO:0004252">
    <property type="term" value="F:serine-type endopeptidase activity"/>
    <property type="evidence" value="ECO:0007669"/>
    <property type="project" value="InterPro"/>
</dbReference>
<dbReference type="Proteomes" id="UP001156881">
    <property type="component" value="Unassembled WGS sequence"/>
</dbReference>
<evidence type="ECO:0000256" key="4">
    <source>
        <dbReference type="ARBA" id="ARBA00022801"/>
    </source>
</evidence>
<keyword evidence="12" id="KW-1185">Reference proteome</keyword>
<evidence type="ECO:0000259" key="8">
    <source>
        <dbReference type="Pfam" id="PF01694"/>
    </source>
</evidence>
<keyword evidence="5 7" id="KW-1133">Transmembrane helix</keyword>
<keyword evidence="10" id="KW-0645">Protease</keyword>
<evidence type="ECO:0000256" key="3">
    <source>
        <dbReference type="ARBA" id="ARBA00022692"/>
    </source>
</evidence>
<feature type="domain" description="Peptidase S54 rhomboid" evidence="8">
    <location>
        <begin position="102"/>
        <end position="264"/>
    </location>
</feature>
<evidence type="ECO:0000256" key="6">
    <source>
        <dbReference type="ARBA" id="ARBA00023136"/>
    </source>
</evidence>
<evidence type="ECO:0000313" key="12">
    <source>
        <dbReference type="Proteomes" id="UP001156881"/>
    </source>
</evidence>
<dbReference type="InterPro" id="IPR050925">
    <property type="entry name" value="Rhomboid_protease_S54"/>
</dbReference>
<dbReference type="InterPro" id="IPR035952">
    <property type="entry name" value="Rhomboid-like_sf"/>
</dbReference>
<keyword evidence="6 7" id="KW-0472">Membrane</keyword>
<dbReference type="AlphaFoldDB" id="A0A7W6F730"/>
<evidence type="ECO:0000313" key="10">
    <source>
        <dbReference type="EMBL" id="MBB3902960.1"/>
    </source>
</evidence>
<dbReference type="PANTHER" id="PTHR43731">
    <property type="entry name" value="RHOMBOID PROTEASE"/>
    <property type="match status" value="1"/>
</dbReference>
<accession>A0A7W6F730</accession>
<dbReference type="GO" id="GO:0006508">
    <property type="term" value="P:proteolysis"/>
    <property type="evidence" value="ECO:0007669"/>
    <property type="project" value="UniProtKB-KW"/>
</dbReference>
<evidence type="ECO:0000313" key="9">
    <source>
        <dbReference type="EMBL" id="GLS46337.1"/>
    </source>
</evidence>
<evidence type="ECO:0000313" key="11">
    <source>
        <dbReference type="Proteomes" id="UP000517759"/>
    </source>
</evidence>
<dbReference type="EMBL" id="JACIDN010000004">
    <property type="protein sequence ID" value="MBB3902960.1"/>
    <property type="molecule type" value="Genomic_DNA"/>
</dbReference>
<comment type="caution">
    <text evidence="10">The sequence shown here is derived from an EMBL/GenBank/DDBJ whole genome shotgun (WGS) entry which is preliminary data.</text>
</comment>
<sequence length="274" mass="29331">MDASPDLPPRQRVPVFNLPGIVTASIAVLVVIHALRQLLPDVWDVQALIDLSFIPARWTVAFDPAKAQAIVQAAGEGVGDPATAAARQDFARALVAEAAPMPWTFASYGLLHGSWTHVIFNVVWLAAFGSPVARRYGPWRYGVLALAGIVAGAVLHLLIDPLSAMPLVGASAGIAALMAAAARFVFQRPPAYRPAMAWQIAPPPRLETIPELMRNRSAVLFLVIWLATNLLFGLISLPLGAGDGPIAWDAHLGGFLVGFFLLPLLEPRRQPEQG</sequence>
<keyword evidence="3 7" id="KW-0812">Transmembrane</keyword>
<dbReference type="PANTHER" id="PTHR43731:SF14">
    <property type="entry name" value="PRESENILIN-ASSOCIATED RHOMBOID-LIKE PROTEIN, MITOCHONDRIAL"/>
    <property type="match status" value="1"/>
</dbReference>
<dbReference type="Pfam" id="PF01694">
    <property type="entry name" value="Rhomboid"/>
    <property type="match status" value="1"/>
</dbReference>
<reference evidence="12" key="2">
    <citation type="journal article" date="2019" name="Int. J. Syst. Evol. Microbiol.">
        <title>The Global Catalogue of Microorganisms (GCM) 10K type strain sequencing project: providing services to taxonomists for standard genome sequencing and annotation.</title>
        <authorList>
            <consortium name="The Broad Institute Genomics Platform"/>
            <consortium name="The Broad Institute Genome Sequencing Center for Infectious Disease"/>
            <person name="Wu L."/>
            <person name="Ma J."/>
        </authorList>
    </citation>
    <scope>NUCLEOTIDE SEQUENCE [LARGE SCALE GENOMIC DNA]</scope>
    <source>
        <strain evidence="12">NBRC 107710</strain>
    </source>
</reference>
<keyword evidence="4" id="KW-0378">Hydrolase</keyword>
<gene>
    <name evidence="9" type="ORF">GCM10007884_43300</name>
    <name evidence="10" type="ORF">GGR33_002462</name>
</gene>
<feature type="transmembrane region" description="Helical" evidence="7">
    <location>
        <begin position="246"/>
        <end position="265"/>
    </location>
</feature>
<protein>
    <submittedName>
        <fullName evidence="10">Membrane associated rhomboid family serine protease</fullName>
    </submittedName>
    <submittedName>
        <fullName evidence="9">Rhomboid family intramembrane serine protease</fullName>
    </submittedName>
</protein>
<dbReference type="Gene3D" id="1.20.1540.10">
    <property type="entry name" value="Rhomboid-like"/>
    <property type="match status" value="1"/>
</dbReference>
<evidence type="ECO:0000256" key="2">
    <source>
        <dbReference type="ARBA" id="ARBA00009045"/>
    </source>
</evidence>
<dbReference type="Proteomes" id="UP000517759">
    <property type="component" value="Unassembled WGS sequence"/>
</dbReference>